<evidence type="ECO:0000313" key="7">
    <source>
        <dbReference type="EMBL" id="CNK58696.1"/>
    </source>
</evidence>
<dbReference type="FunFam" id="3.40.50.1390:FF:000010">
    <property type="entry name" value="Recombinase resolvase family"/>
    <property type="match status" value="1"/>
</dbReference>
<dbReference type="InterPro" id="IPR036162">
    <property type="entry name" value="Resolvase-like_N_sf"/>
</dbReference>
<evidence type="ECO:0000256" key="4">
    <source>
        <dbReference type="PIRSR" id="PIRSR606118-50"/>
    </source>
</evidence>
<dbReference type="PANTHER" id="PTHR30461">
    <property type="entry name" value="DNA-INVERTASE FROM LAMBDOID PROPHAGE"/>
    <property type="match status" value="1"/>
</dbReference>
<evidence type="ECO:0000256" key="5">
    <source>
        <dbReference type="PROSITE-ProRule" id="PRU10137"/>
    </source>
</evidence>
<dbReference type="InterPro" id="IPR006119">
    <property type="entry name" value="Resolv_N"/>
</dbReference>
<gene>
    <name evidence="7" type="primary">bin3</name>
    <name evidence="7" type="ORF">ERS008460_00286</name>
</gene>
<dbReference type="GO" id="GO:0003677">
    <property type="term" value="F:DNA binding"/>
    <property type="evidence" value="ECO:0007669"/>
    <property type="project" value="UniProtKB-KW"/>
</dbReference>
<keyword evidence="1" id="KW-0229">DNA integration</keyword>
<dbReference type="PROSITE" id="PS51736">
    <property type="entry name" value="RECOMBINASES_3"/>
    <property type="match status" value="1"/>
</dbReference>
<dbReference type="CDD" id="cd03767">
    <property type="entry name" value="SR_Res_par"/>
    <property type="match status" value="1"/>
</dbReference>
<sequence length="210" mass="24252">MVILMRVWAYLRASTKQQDADRALNELEAFAHSHDLKVSKYFKENESGASLQRPQLFLLLEIAERGDILLCEQIDRISRLTGEDWKTLRAIIESKGIRVVSLDLPTSHQLLNVQDEFTARMFEAMNSMMLDMLAAISRKDYEDRRRRQKQGIQKAMSENRYKGRPIDQELHRRIAELLSDGKSWNKVQDLIGCSRATVAKVSKKMTITAL</sequence>
<evidence type="ECO:0000256" key="3">
    <source>
        <dbReference type="ARBA" id="ARBA00023172"/>
    </source>
</evidence>
<feature type="domain" description="Resolvase/invertase-type recombinase catalytic" evidence="6">
    <location>
        <begin position="6"/>
        <end position="159"/>
    </location>
</feature>
<dbReference type="PROSITE" id="PS00398">
    <property type="entry name" value="RECOMBINASES_2"/>
    <property type="match status" value="1"/>
</dbReference>
<dbReference type="GO" id="GO:0000150">
    <property type="term" value="F:DNA strand exchange activity"/>
    <property type="evidence" value="ECO:0007669"/>
    <property type="project" value="InterPro"/>
</dbReference>
<dbReference type="EMBL" id="CQEM01000001">
    <property type="protein sequence ID" value="CNK58696.1"/>
    <property type="molecule type" value="Genomic_DNA"/>
</dbReference>
<feature type="active site" description="O-(5'-phospho-DNA)-serine intermediate" evidence="4 5">
    <location>
        <position position="14"/>
    </location>
</feature>
<evidence type="ECO:0000256" key="1">
    <source>
        <dbReference type="ARBA" id="ARBA00022908"/>
    </source>
</evidence>
<accession>A0A0T9T339</accession>
<dbReference type="InterPro" id="IPR006118">
    <property type="entry name" value="Recombinase_CS"/>
</dbReference>
<dbReference type="GO" id="GO:0015074">
    <property type="term" value="P:DNA integration"/>
    <property type="evidence" value="ECO:0007669"/>
    <property type="project" value="UniProtKB-KW"/>
</dbReference>
<proteinExistence type="predicted"/>
<evidence type="ECO:0000313" key="8">
    <source>
        <dbReference type="Proteomes" id="UP000040088"/>
    </source>
</evidence>
<organism evidence="7 8">
    <name type="scientific">Yersinia aleksiciae</name>
    <dbReference type="NCBI Taxonomy" id="263819"/>
    <lineage>
        <taxon>Bacteria</taxon>
        <taxon>Pseudomonadati</taxon>
        <taxon>Pseudomonadota</taxon>
        <taxon>Gammaproteobacteria</taxon>
        <taxon>Enterobacterales</taxon>
        <taxon>Yersiniaceae</taxon>
        <taxon>Yersinia</taxon>
    </lineage>
</organism>
<dbReference type="PANTHER" id="PTHR30461:SF25">
    <property type="entry name" value="RESOLVASE-RELATED"/>
    <property type="match status" value="1"/>
</dbReference>
<keyword evidence="3" id="KW-0233">DNA recombination</keyword>
<dbReference type="AlphaFoldDB" id="A0A0T9T339"/>
<dbReference type="Proteomes" id="UP000040088">
    <property type="component" value="Unassembled WGS sequence"/>
</dbReference>
<keyword evidence="2" id="KW-0238">DNA-binding</keyword>
<reference evidence="8" key="1">
    <citation type="submission" date="2015-03" db="EMBL/GenBank/DDBJ databases">
        <authorList>
            <consortium name="Pathogen Informatics"/>
        </authorList>
    </citation>
    <scope>NUCLEOTIDE SEQUENCE [LARGE SCALE GENOMIC DNA]</scope>
    <source>
        <strain evidence="8">IP27925</strain>
    </source>
</reference>
<dbReference type="SMART" id="SM00857">
    <property type="entry name" value="Resolvase"/>
    <property type="match status" value="1"/>
</dbReference>
<evidence type="ECO:0000256" key="2">
    <source>
        <dbReference type="ARBA" id="ARBA00023125"/>
    </source>
</evidence>
<evidence type="ECO:0000259" key="6">
    <source>
        <dbReference type="PROSITE" id="PS51736"/>
    </source>
</evidence>
<dbReference type="PROSITE" id="PS00397">
    <property type="entry name" value="RECOMBINASES_1"/>
    <property type="match status" value="1"/>
</dbReference>
<dbReference type="SUPFAM" id="SSF53041">
    <property type="entry name" value="Resolvase-like"/>
    <property type="match status" value="1"/>
</dbReference>
<dbReference type="Gene3D" id="3.40.50.1390">
    <property type="entry name" value="Resolvase, N-terminal catalytic domain"/>
    <property type="match status" value="1"/>
</dbReference>
<name>A0A0T9T339_YERAE</name>
<dbReference type="Pfam" id="PF00239">
    <property type="entry name" value="Resolvase"/>
    <property type="match status" value="1"/>
</dbReference>
<protein>
    <submittedName>
        <fullName evidence="7">Putative resolvase</fullName>
    </submittedName>
</protein>
<dbReference type="InterPro" id="IPR050639">
    <property type="entry name" value="SSR_resolvase"/>
</dbReference>